<evidence type="ECO:0000313" key="3">
    <source>
        <dbReference type="Proteomes" id="UP001349994"/>
    </source>
</evidence>
<accession>A0ABU6IGF1</accession>
<dbReference type="EMBL" id="JAYMFF010000004">
    <property type="protein sequence ID" value="MEC4175509.1"/>
    <property type="molecule type" value="Genomic_DNA"/>
</dbReference>
<evidence type="ECO:0000313" key="2">
    <source>
        <dbReference type="EMBL" id="MEC4175509.1"/>
    </source>
</evidence>
<organism evidence="2 3">
    <name type="scientific">Adlercreutzia wanghongyangiae</name>
    <dbReference type="NCBI Taxonomy" id="3111451"/>
    <lineage>
        <taxon>Bacteria</taxon>
        <taxon>Bacillati</taxon>
        <taxon>Actinomycetota</taxon>
        <taxon>Coriobacteriia</taxon>
        <taxon>Eggerthellales</taxon>
        <taxon>Eggerthellaceae</taxon>
        <taxon>Adlercreutzia</taxon>
    </lineage>
</organism>
<dbReference type="Gene3D" id="3.90.1010.10">
    <property type="match status" value="1"/>
</dbReference>
<dbReference type="Pfam" id="PF01592">
    <property type="entry name" value="NifU_N"/>
    <property type="match status" value="1"/>
</dbReference>
<dbReference type="SUPFAM" id="SSF82649">
    <property type="entry name" value="SufE/NifU"/>
    <property type="match status" value="1"/>
</dbReference>
<protein>
    <submittedName>
        <fullName evidence="2">Iron-sulfur cluster assembly scaffold protein</fullName>
    </submittedName>
</protein>
<name>A0ABU6IGF1_9ACTN</name>
<dbReference type="Proteomes" id="UP001349994">
    <property type="component" value="Unassembled WGS sequence"/>
</dbReference>
<evidence type="ECO:0000259" key="1">
    <source>
        <dbReference type="Pfam" id="PF01592"/>
    </source>
</evidence>
<gene>
    <name evidence="2" type="ORF">VIN30_03500</name>
</gene>
<dbReference type="RefSeq" id="WP_338209309.1">
    <property type="nucleotide sequence ID" value="NZ_JAYMFF010000004.1"/>
</dbReference>
<feature type="domain" description="NIF system FeS cluster assembly NifU N-terminal" evidence="1">
    <location>
        <begin position="44"/>
        <end position="141"/>
    </location>
</feature>
<reference evidence="2 3" key="1">
    <citation type="submission" date="2024-01" db="EMBL/GenBank/DDBJ databases">
        <title>novel species in genus Adlercreutzia.</title>
        <authorList>
            <person name="Liu X."/>
        </authorList>
    </citation>
    <scope>NUCLEOTIDE SEQUENCE [LARGE SCALE GENOMIC DNA]</scope>
    <source>
        <strain evidence="2 3">R7</strain>
    </source>
</reference>
<dbReference type="CDD" id="cd06664">
    <property type="entry name" value="IscU_like"/>
    <property type="match status" value="1"/>
</dbReference>
<dbReference type="InterPro" id="IPR002871">
    <property type="entry name" value="NIF_FeS_clus_asmbl_NifU_N"/>
</dbReference>
<comment type="caution">
    <text evidence="2">The sequence shown here is derived from an EMBL/GenBank/DDBJ whole genome shotgun (WGS) entry which is preliminary data.</text>
</comment>
<keyword evidence="3" id="KW-1185">Reference proteome</keyword>
<sequence length="145" mass="15868">MREEEDMLMPTTIDSAIIEERSRSAAHRGFDDIAFAREDERILSARGENPFCGDEIEVRLVCSADVAGEQVVERARFDGYACTLCLAAADALMEQVEGMTASQAASITFDDLCRWLDGLSVGRTRKGCVELPLRALARALADGVH</sequence>
<proteinExistence type="predicted"/>